<feature type="compositionally biased region" description="Low complexity" evidence="1">
    <location>
        <begin position="16"/>
        <end position="38"/>
    </location>
</feature>
<feature type="region of interest" description="Disordered" evidence="1">
    <location>
        <begin position="147"/>
        <end position="167"/>
    </location>
</feature>
<proteinExistence type="predicted"/>
<accession>A0AA44UV14</accession>
<sequence length="305" mass="32055">MHPARPLIELSRSPSSCAALAAAHPPPDLSAAPSPDDPVATRRRPRHPTRRPPCVVAGRRPHPHPVAGGHTLGNRCGRPRRGVASGRCAAHAGPEVPSWRSSERNRYAGRGERARTAPAADRSVPERCRRLVGQRSRTDRQVCLARRPVGRSSARGRGPPSSRGVRFRGVRTTAGFGRAHGRIAAADEVPHATCRTSDEVVAPRAAGATTSSEVRQDRRAGGRCGPGAGVPCCAAARPRSCGRPRVEALVAIASGGRRTVGRSVARKPGVRWTGPPEAGRSGESEPRSSVDPCPGTSGAPRLRAP</sequence>
<feature type="compositionally biased region" description="Low complexity" evidence="1">
    <location>
        <begin position="147"/>
        <end position="164"/>
    </location>
</feature>
<evidence type="ECO:0000256" key="1">
    <source>
        <dbReference type="SAM" id="MobiDB-lite"/>
    </source>
</evidence>
<evidence type="ECO:0000313" key="3">
    <source>
        <dbReference type="Proteomes" id="UP000232453"/>
    </source>
</evidence>
<protein>
    <submittedName>
        <fullName evidence="2">Uncharacterized protein</fullName>
    </submittedName>
</protein>
<organism evidence="2 3">
    <name type="scientific">Pseudonocardia alni</name>
    <name type="common">Amycolata alni</name>
    <dbReference type="NCBI Taxonomy" id="33907"/>
    <lineage>
        <taxon>Bacteria</taxon>
        <taxon>Bacillati</taxon>
        <taxon>Actinomycetota</taxon>
        <taxon>Actinomycetes</taxon>
        <taxon>Pseudonocardiales</taxon>
        <taxon>Pseudonocardiaceae</taxon>
        <taxon>Pseudonocardia</taxon>
    </lineage>
</organism>
<gene>
    <name evidence="2" type="ORF">ATL51_5550</name>
</gene>
<dbReference type="AlphaFoldDB" id="A0AA44UV14"/>
<name>A0AA44UV14_PSEA5</name>
<feature type="region of interest" description="Disordered" evidence="1">
    <location>
        <begin position="203"/>
        <end position="223"/>
    </location>
</feature>
<feature type="region of interest" description="Disordered" evidence="1">
    <location>
        <begin position="16"/>
        <end position="125"/>
    </location>
</feature>
<reference evidence="2 3" key="1">
    <citation type="submission" date="2017-11" db="EMBL/GenBank/DDBJ databases">
        <title>Sequencing the genomes of 1000 actinobacteria strains.</title>
        <authorList>
            <person name="Klenk H.-P."/>
        </authorList>
    </citation>
    <scope>NUCLEOTIDE SEQUENCE [LARGE SCALE GENOMIC DNA]</scope>
    <source>
        <strain evidence="2 3">DSM 44104</strain>
    </source>
</reference>
<feature type="compositionally biased region" description="Basic and acidic residues" evidence="1">
    <location>
        <begin position="101"/>
        <end position="115"/>
    </location>
</feature>
<evidence type="ECO:0000313" key="2">
    <source>
        <dbReference type="EMBL" id="PKB33783.1"/>
    </source>
</evidence>
<dbReference type="Proteomes" id="UP000232453">
    <property type="component" value="Unassembled WGS sequence"/>
</dbReference>
<feature type="compositionally biased region" description="Basic residues" evidence="1">
    <location>
        <begin position="41"/>
        <end position="50"/>
    </location>
</feature>
<dbReference type="EMBL" id="PHUJ01000003">
    <property type="protein sequence ID" value="PKB33783.1"/>
    <property type="molecule type" value="Genomic_DNA"/>
</dbReference>
<feature type="region of interest" description="Disordered" evidence="1">
    <location>
        <begin position="255"/>
        <end position="305"/>
    </location>
</feature>
<comment type="caution">
    <text evidence="2">The sequence shown here is derived from an EMBL/GenBank/DDBJ whole genome shotgun (WGS) entry which is preliminary data.</text>
</comment>